<evidence type="ECO:0000259" key="12">
    <source>
        <dbReference type="Pfam" id="PF01833"/>
    </source>
</evidence>
<keyword evidence="5 10" id="KW-0862">Zinc</keyword>
<dbReference type="InterPro" id="IPR003523">
    <property type="entry name" value="Transcription_factor_COE"/>
</dbReference>
<evidence type="ECO:0000259" key="14">
    <source>
        <dbReference type="Pfam" id="PF16423"/>
    </source>
</evidence>
<dbReference type="FunFam" id="1.10.287.4280:FF:000001">
    <property type="entry name" value="transcription factor COE1 isoform X2"/>
    <property type="match status" value="1"/>
</dbReference>
<keyword evidence="4 10" id="KW-0863">Zinc-finger</keyword>
<dbReference type="SUPFAM" id="SSF81296">
    <property type="entry name" value="E set domains"/>
    <property type="match status" value="1"/>
</dbReference>
<dbReference type="AlphaFoldDB" id="A0A0L7L7H3"/>
<dbReference type="GO" id="GO:0005634">
    <property type="term" value="C:nucleus"/>
    <property type="evidence" value="ECO:0007669"/>
    <property type="project" value="UniProtKB-SubCell"/>
</dbReference>
<feature type="domain" description="IPT/TIG" evidence="12">
    <location>
        <begin position="53"/>
        <end position="93"/>
    </location>
</feature>
<feature type="domain" description="Transcription factor COE helix-loop-helix" evidence="14">
    <location>
        <begin position="98"/>
        <end position="141"/>
    </location>
</feature>
<dbReference type="InterPro" id="IPR002909">
    <property type="entry name" value="IPT_dom"/>
</dbReference>
<dbReference type="InterPro" id="IPR013783">
    <property type="entry name" value="Ig-like_fold"/>
</dbReference>
<feature type="region of interest" description="Disordered" evidence="11">
    <location>
        <begin position="213"/>
        <end position="247"/>
    </location>
</feature>
<organism evidence="15 16">
    <name type="scientific">Operophtera brumata</name>
    <name type="common">Winter moth</name>
    <name type="synonym">Phalaena brumata</name>
    <dbReference type="NCBI Taxonomy" id="104452"/>
    <lineage>
        <taxon>Eukaryota</taxon>
        <taxon>Metazoa</taxon>
        <taxon>Ecdysozoa</taxon>
        <taxon>Arthropoda</taxon>
        <taxon>Hexapoda</taxon>
        <taxon>Insecta</taxon>
        <taxon>Pterygota</taxon>
        <taxon>Neoptera</taxon>
        <taxon>Endopterygota</taxon>
        <taxon>Lepidoptera</taxon>
        <taxon>Glossata</taxon>
        <taxon>Ditrysia</taxon>
        <taxon>Geometroidea</taxon>
        <taxon>Geometridae</taxon>
        <taxon>Larentiinae</taxon>
        <taxon>Operophtera</taxon>
    </lineage>
</organism>
<evidence type="ECO:0000256" key="9">
    <source>
        <dbReference type="ARBA" id="ARBA00023242"/>
    </source>
</evidence>
<dbReference type="Proteomes" id="UP000037510">
    <property type="component" value="Unassembled WGS sequence"/>
</dbReference>
<gene>
    <name evidence="15" type="ORF">OBRU01_07013</name>
</gene>
<evidence type="ECO:0000256" key="4">
    <source>
        <dbReference type="ARBA" id="ARBA00022771"/>
    </source>
</evidence>
<evidence type="ECO:0000256" key="6">
    <source>
        <dbReference type="ARBA" id="ARBA00023015"/>
    </source>
</evidence>
<proteinExistence type="inferred from homology"/>
<name>A0A0L7L7H3_OPEBR</name>
<dbReference type="GO" id="GO:0008270">
    <property type="term" value="F:zinc ion binding"/>
    <property type="evidence" value="ECO:0007669"/>
    <property type="project" value="UniProtKB-KW"/>
</dbReference>
<reference evidence="15 16" key="1">
    <citation type="journal article" date="2015" name="Genome Biol. Evol.">
        <title>The genome of winter moth (Operophtera brumata) provides a genomic perspective on sexual dimorphism and phenology.</title>
        <authorList>
            <person name="Derks M.F."/>
            <person name="Smit S."/>
            <person name="Salis L."/>
            <person name="Schijlen E."/>
            <person name="Bossers A."/>
            <person name="Mateman C."/>
            <person name="Pijl A.S."/>
            <person name="de Ridder D."/>
            <person name="Groenen M.A."/>
            <person name="Visser M.E."/>
            <person name="Megens H.J."/>
        </authorList>
    </citation>
    <scope>NUCLEOTIDE SEQUENCE [LARGE SCALE GENOMIC DNA]</scope>
    <source>
        <strain evidence="15">WM2013NL</strain>
        <tissue evidence="15">Head and thorax</tissue>
    </source>
</reference>
<dbReference type="Pfam" id="PF16423">
    <property type="entry name" value="COE1_HLH"/>
    <property type="match status" value="1"/>
</dbReference>
<evidence type="ECO:0000256" key="10">
    <source>
        <dbReference type="RuleBase" id="RU004489"/>
    </source>
</evidence>
<keyword evidence="10" id="KW-0217">Developmental protein</keyword>
<evidence type="ECO:0000256" key="2">
    <source>
        <dbReference type="ARBA" id="ARBA00010340"/>
    </source>
</evidence>
<feature type="domain" description="Transcription factor COE DNA-binding" evidence="13">
    <location>
        <begin position="3"/>
        <end position="37"/>
    </location>
</feature>
<dbReference type="Pfam" id="PF01833">
    <property type="entry name" value="TIG"/>
    <property type="match status" value="1"/>
</dbReference>
<dbReference type="GO" id="GO:0048731">
    <property type="term" value="P:system development"/>
    <property type="evidence" value="ECO:0007669"/>
    <property type="project" value="UniProtKB-ARBA"/>
</dbReference>
<keyword evidence="6 10" id="KW-0805">Transcription regulation</keyword>
<dbReference type="GO" id="GO:0048468">
    <property type="term" value="P:cell development"/>
    <property type="evidence" value="ECO:0007669"/>
    <property type="project" value="UniProtKB-ARBA"/>
</dbReference>
<evidence type="ECO:0000313" key="16">
    <source>
        <dbReference type="Proteomes" id="UP000037510"/>
    </source>
</evidence>
<sequence length="276" mass="30076">MLVVISTQVMVDGPLLAISDNMFVHNNSKHGRRAKRLDPTEAGLYPPLPVATPCIKAISPSEGWTSGGSTVIIVGDNFFDGLQVVFGTMLVWSEVTALNEPTIDYGFQRLQKLIPRHPGDPEKLPKEIILKRAADLAEALYSMPRNNQLGLGGPRSPSSMPFNSYTGQLAVSVQDTAASQWTEVSLGPYHPANMNGLSDHHYNAYNTKDSTYYTERNDSKSGADCPANTHSKCTTGMKGDENKGGKRSAFAVVRQSPPRVPNAQLSHHNWQLAVQC</sequence>
<evidence type="ECO:0000256" key="3">
    <source>
        <dbReference type="ARBA" id="ARBA00022723"/>
    </source>
</evidence>
<evidence type="ECO:0000313" key="15">
    <source>
        <dbReference type="EMBL" id="KOB71320.1"/>
    </source>
</evidence>
<dbReference type="InterPro" id="IPR014756">
    <property type="entry name" value="Ig_E-set"/>
</dbReference>
<evidence type="ECO:0000256" key="5">
    <source>
        <dbReference type="ARBA" id="ARBA00022833"/>
    </source>
</evidence>
<protein>
    <submittedName>
        <fullName evidence="15">Transcription factor collier</fullName>
    </submittedName>
</protein>
<comment type="subcellular location">
    <subcellularLocation>
        <location evidence="1 10">Nucleus</location>
    </subcellularLocation>
</comment>
<dbReference type="STRING" id="104452.A0A0L7L7H3"/>
<accession>A0A0L7L7H3</accession>
<keyword evidence="16" id="KW-1185">Reference proteome</keyword>
<dbReference type="InterPro" id="IPR032201">
    <property type="entry name" value="COE_HLH"/>
</dbReference>
<dbReference type="InterPro" id="IPR032200">
    <property type="entry name" value="COE_DBD"/>
</dbReference>
<evidence type="ECO:0000256" key="7">
    <source>
        <dbReference type="ARBA" id="ARBA00023125"/>
    </source>
</evidence>
<comment type="similarity">
    <text evidence="2 10">Belongs to the COE family.</text>
</comment>
<dbReference type="EMBL" id="JTDY01002486">
    <property type="protein sequence ID" value="KOB71320.1"/>
    <property type="molecule type" value="Genomic_DNA"/>
</dbReference>
<dbReference type="InterPro" id="IPR038173">
    <property type="entry name" value="COE_DBD_sf"/>
</dbReference>
<evidence type="ECO:0000256" key="11">
    <source>
        <dbReference type="SAM" id="MobiDB-lite"/>
    </source>
</evidence>
<dbReference type="Gene3D" id="2.60.40.10">
    <property type="entry name" value="Immunoglobulins"/>
    <property type="match status" value="1"/>
</dbReference>
<dbReference type="PANTHER" id="PTHR10747">
    <property type="entry name" value="TRANSCRIPTION FACTOR COE FAMILY MEMBER"/>
    <property type="match status" value="1"/>
</dbReference>
<keyword evidence="9 10" id="KW-0539">Nucleus</keyword>
<dbReference type="Gene3D" id="2.60.40.3180">
    <property type="entry name" value="Transcription factor COE1, DNA-binding domain"/>
    <property type="match status" value="1"/>
</dbReference>
<keyword evidence="8 10" id="KW-0804">Transcription</keyword>
<evidence type="ECO:0000259" key="13">
    <source>
        <dbReference type="Pfam" id="PF16422"/>
    </source>
</evidence>
<dbReference type="GO" id="GO:0003677">
    <property type="term" value="F:DNA binding"/>
    <property type="evidence" value="ECO:0007669"/>
    <property type="project" value="UniProtKB-KW"/>
</dbReference>
<evidence type="ECO:0000256" key="1">
    <source>
        <dbReference type="ARBA" id="ARBA00004123"/>
    </source>
</evidence>
<dbReference type="GO" id="GO:0006355">
    <property type="term" value="P:regulation of DNA-templated transcription"/>
    <property type="evidence" value="ECO:0007669"/>
    <property type="project" value="InterPro"/>
</dbReference>
<evidence type="ECO:0000256" key="8">
    <source>
        <dbReference type="ARBA" id="ARBA00023163"/>
    </source>
</evidence>
<keyword evidence="3 10" id="KW-0479">Metal-binding</keyword>
<dbReference type="Gene3D" id="1.10.287.4280">
    <property type="match status" value="1"/>
</dbReference>
<comment type="caution">
    <text evidence="15">The sequence shown here is derived from an EMBL/GenBank/DDBJ whole genome shotgun (WGS) entry which is preliminary data.</text>
</comment>
<dbReference type="Pfam" id="PF16422">
    <property type="entry name" value="COE1_DBD"/>
    <property type="match status" value="1"/>
</dbReference>
<keyword evidence="7 10" id="KW-0238">DNA-binding</keyword>